<evidence type="ECO:0000313" key="2">
    <source>
        <dbReference type="Proteomes" id="UP001140076"/>
    </source>
</evidence>
<gene>
    <name evidence="1" type="ORF">LG943_09730</name>
</gene>
<sequence length="141" mass="15682">MTERIEGQVAKVLNLREIVINRGSNHGVHAGMKFAVLNRHGADIIDPETGEELDSIEIEKTVVKIVRLMPRSSVGRTFRTYRTAGGPLHFTGLSDLANPPITKVETLKTDESTYKEEVDESETYVKTGDPVVQVINEEFSD</sequence>
<accession>A0A9X3NUW5</accession>
<organism evidence="1 2">
    <name type="scientific">Streptomonospora mangrovi</name>
    <dbReference type="NCBI Taxonomy" id="2883123"/>
    <lineage>
        <taxon>Bacteria</taxon>
        <taxon>Bacillati</taxon>
        <taxon>Actinomycetota</taxon>
        <taxon>Actinomycetes</taxon>
        <taxon>Streptosporangiales</taxon>
        <taxon>Nocardiopsidaceae</taxon>
        <taxon>Streptomonospora</taxon>
    </lineage>
</organism>
<evidence type="ECO:0000313" key="1">
    <source>
        <dbReference type="EMBL" id="MDA0564606.1"/>
    </source>
</evidence>
<reference evidence="1" key="1">
    <citation type="submission" date="2021-10" db="EMBL/GenBank/DDBJ databases">
        <title>Streptomonospora sp. nov., isolated from mangrove soil.</title>
        <authorList>
            <person name="Chen X."/>
            <person name="Ge X."/>
            <person name="Liu W."/>
        </authorList>
    </citation>
    <scope>NUCLEOTIDE SEQUENCE</scope>
    <source>
        <strain evidence="1">S1-112</strain>
    </source>
</reference>
<protein>
    <submittedName>
        <fullName evidence="1">Uncharacterized protein</fullName>
    </submittedName>
</protein>
<dbReference type="RefSeq" id="WP_270071889.1">
    <property type="nucleotide sequence ID" value="NZ_JAJAQC010000013.1"/>
</dbReference>
<proteinExistence type="predicted"/>
<dbReference type="InterPro" id="IPR038165">
    <property type="entry name" value="FlgT_C_sf"/>
</dbReference>
<keyword evidence="2" id="KW-1185">Reference proteome</keyword>
<comment type="caution">
    <text evidence="1">The sequence shown here is derived from an EMBL/GenBank/DDBJ whole genome shotgun (WGS) entry which is preliminary data.</text>
</comment>
<dbReference type="AlphaFoldDB" id="A0A9X3NUW5"/>
<dbReference type="Proteomes" id="UP001140076">
    <property type="component" value="Unassembled WGS sequence"/>
</dbReference>
<name>A0A9X3NUW5_9ACTN</name>
<dbReference type="EMBL" id="JAJAQC010000013">
    <property type="protein sequence ID" value="MDA0564606.1"/>
    <property type="molecule type" value="Genomic_DNA"/>
</dbReference>
<dbReference type="Gene3D" id="2.40.10.410">
    <property type="entry name" value="FlgT, C-terminal domain"/>
    <property type="match status" value="1"/>
</dbReference>